<organism evidence="6 7">
    <name type="scientific">Pseudooceanicola albus</name>
    <dbReference type="NCBI Taxonomy" id="2692189"/>
    <lineage>
        <taxon>Bacteria</taxon>
        <taxon>Pseudomonadati</taxon>
        <taxon>Pseudomonadota</taxon>
        <taxon>Alphaproteobacteria</taxon>
        <taxon>Rhodobacterales</taxon>
        <taxon>Paracoccaceae</taxon>
        <taxon>Pseudooceanicola</taxon>
    </lineage>
</organism>
<evidence type="ECO:0000259" key="5">
    <source>
        <dbReference type="SMART" id="SM00903"/>
    </source>
</evidence>
<gene>
    <name evidence="6" type="ORF">GR170_06155</name>
</gene>
<evidence type="ECO:0000313" key="7">
    <source>
        <dbReference type="Proteomes" id="UP000477911"/>
    </source>
</evidence>
<reference evidence="6 7" key="1">
    <citation type="submission" date="2019-12" db="EMBL/GenBank/DDBJ databases">
        <authorList>
            <person name="Li M."/>
        </authorList>
    </citation>
    <scope>NUCLEOTIDE SEQUENCE [LARGE SCALE GENOMIC DNA]</scope>
    <source>
        <strain evidence="6 7">GBMRC 2024</strain>
    </source>
</reference>
<dbReference type="PANTHER" id="PTHR33798">
    <property type="entry name" value="FLAVOPROTEIN OXYGENASE"/>
    <property type="match status" value="1"/>
</dbReference>
<dbReference type="EMBL" id="WUMU01000004">
    <property type="protein sequence ID" value="MXN17408.1"/>
    <property type="molecule type" value="Genomic_DNA"/>
</dbReference>
<dbReference type="Gene3D" id="2.30.110.10">
    <property type="entry name" value="Electron Transport, Fmn-binding Protein, Chain A"/>
    <property type="match status" value="1"/>
</dbReference>
<comment type="caution">
    <text evidence="6">The sequence shown here is derived from an EMBL/GenBank/DDBJ whole genome shotgun (WGS) entry which is preliminary data.</text>
</comment>
<dbReference type="GO" id="GO:0010181">
    <property type="term" value="F:FMN binding"/>
    <property type="evidence" value="ECO:0007669"/>
    <property type="project" value="InterPro"/>
</dbReference>
<dbReference type="SUPFAM" id="SSF50475">
    <property type="entry name" value="FMN-binding split barrel"/>
    <property type="match status" value="1"/>
</dbReference>
<evidence type="ECO:0000256" key="4">
    <source>
        <dbReference type="ARBA" id="ARBA00038054"/>
    </source>
</evidence>
<dbReference type="PANTHER" id="PTHR33798:SF5">
    <property type="entry name" value="FLAVIN REDUCTASE LIKE DOMAIN-CONTAINING PROTEIN"/>
    <property type="match status" value="1"/>
</dbReference>
<comment type="cofactor">
    <cofactor evidence="1">
        <name>FMN</name>
        <dbReference type="ChEBI" id="CHEBI:58210"/>
    </cofactor>
</comment>
<sequence length="202" mass="21423">MDGVMTHLSFDPATLDDRDVYKLLSGAILPRPIAVITSRSPEGVDNAAAFSFFGVLSHAPATVAVGIEPRPDGSRKDTARNILETGVFTLHIPDVAMARAVQEIAAPLPPEADEIALAGLETAPGTHVACPRLLAAPVALECRFRQRLELGPARDILVGEVLGIFIREGAVNDRLHVDAGALDALGRLGGASYVTTRDRFEL</sequence>
<accession>A0A6L7G1M0</accession>
<keyword evidence="7" id="KW-1185">Reference proteome</keyword>
<keyword evidence="2" id="KW-0285">Flavoprotein</keyword>
<evidence type="ECO:0000313" key="6">
    <source>
        <dbReference type="EMBL" id="MXN17408.1"/>
    </source>
</evidence>
<evidence type="ECO:0000256" key="3">
    <source>
        <dbReference type="ARBA" id="ARBA00022643"/>
    </source>
</evidence>
<dbReference type="Pfam" id="PF01613">
    <property type="entry name" value="Flavin_Reduct"/>
    <property type="match status" value="1"/>
</dbReference>
<evidence type="ECO:0000256" key="2">
    <source>
        <dbReference type="ARBA" id="ARBA00022630"/>
    </source>
</evidence>
<dbReference type="InterPro" id="IPR002563">
    <property type="entry name" value="Flavin_Rdtase-like_dom"/>
</dbReference>
<protein>
    <submittedName>
        <fullName evidence="6">Flavin reductase family protein</fullName>
    </submittedName>
</protein>
<dbReference type="InterPro" id="IPR012349">
    <property type="entry name" value="Split_barrel_FMN-bd"/>
</dbReference>
<feature type="domain" description="Flavin reductase like" evidence="5">
    <location>
        <begin position="26"/>
        <end position="184"/>
    </location>
</feature>
<dbReference type="GO" id="GO:0016646">
    <property type="term" value="F:oxidoreductase activity, acting on the CH-NH group of donors, NAD or NADP as acceptor"/>
    <property type="evidence" value="ECO:0007669"/>
    <property type="project" value="UniProtKB-ARBA"/>
</dbReference>
<proteinExistence type="inferred from homology"/>
<dbReference type="SMART" id="SM00903">
    <property type="entry name" value="Flavin_Reduct"/>
    <property type="match status" value="1"/>
</dbReference>
<comment type="similarity">
    <text evidence="4">Belongs to the flavoredoxin family.</text>
</comment>
<keyword evidence="3" id="KW-0288">FMN</keyword>
<dbReference type="Proteomes" id="UP000477911">
    <property type="component" value="Unassembled WGS sequence"/>
</dbReference>
<name>A0A6L7G1M0_9RHOB</name>
<dbReference type="AlphaFoldDB" id="A0A6L7G1M0"/>
<evidence type="ECO:0000256" key="1">
    <source>
        <dbReference type="ARBA" id="ARBA00001917"/>
    </source>
</evidence>